<dbReference type="STRING" id="555512.SAMN04487993_101460"/>
<dbReference type="OrthoDB" id="9768878at2"/>
<dbReference type="Gene3D" id="1.20.200.10">
    <property type="entry name" value="Fumarase/aspartase (Central domain)"/>
    <property type="match status" value="1"/>
</dbReference>
<dbReference type="SUPFAM" id="SSF48557">
    <property type="entry name" value="L-aspartase-like"/>
    <property type="match status" value="1"/>
</dbReference>
<reference evidence="1 2" key="1">
    <citation type="submission" date="2016-10" db="EMBL/GenBank/DDBJ databases">
        <authorList>
            <person name="de Groot N.N."/>
        </authorList>
    </citation>
    <scope>NUCLEOTIDE SEQUENCE [LARGE SCALE GENOMIC DNA]</scope>
    <source>
        <strain evidence="1 2">DSM 26424</strain>
    </source>
</reference>
<keyword evidence="2" id="KW-1185">Reference proteome</keyword>
<dbReference type="GO" id="GO:0016853">
    <property type="term" value="F:isomerase activity"/>
    <property type="evidence" value="ECO:0007669"/>
    <property type="project" value="UniProtKB-KW"/>
</dbReference>
<keyword evidence="1" id="KW-0413">Isomerase</keyword>
<accession>A0A1G8Q388</accession>
<sequence>MTASPFDSAHLHRLFAPGDMARLFSDSADIRAQMIVLGALARVQGEAGVIPDLSGRAIHRASLELQIDPSGLAARVAAEGATAPALAQAFRDLMQAPDHARYVMTGAAPAHVQDSALMLRLRQVLAQMEAALDALLGRDLPAGARAALQAQKDGLPALRDGALWVSLPDAALRPALAAALGLRDPGCDWTADRSPLRRVAGWAATLAGALCPLARPDDPVRAAALQALAAQAAALLPLLDAPDAAMAQPAEWLALPQILLCAGAALGHAEALAA</sequence>
<dbReference type="RefSeq" id="WP_089848957.1">
    <property type="nucleotide sequence ID" value="NZ_FNEJ01000014.1"/>
</dbReference>
<dbReference type="InterPro" id="IPR008948">
    <property type="entry name" value="L-Aspartase-like"/>
</dbReference>
<dbReference type="Proteomes" id="UP000199093">
    <property type="component" value="Unassembled WGS sequence"/>
</dbReference>
<gene>
    <name evidence="1" type="ORF">SAMN04487993_101460</name>
</gene>
<evidence type="ECO:0000313" key="1">
    <source>
        <dbReference type="EMBL" id="SDI98996.1"/>
    </source>
</evidence>
<dbReference type="EMBL" id="FNEJ01000014">
    <property type="protein sequence ID" value="SDI98996.1"/>
    <property type="molecule type" value="Genomic_DNA"/>
</dbReference>
<protein>
    <submittedName>
        <fullName evidence="1">3-carboxy-cis,cis-muconate cycloisomerase</fullName>
    </submittedName>
</protein>
<organism evidence="1 2">
    <name type="scientific">Salipiger marinus</name>
    <dbReference type="NCBI Taxonomy" id="555512"/>
    <lineage>
        <taxon>Bacteria</taxon>
        <taxon>Pseudomonadati</taxon>
        <taxon>Pseudomonadota</taxon>
        <taxon>Alphaproteobacteria</taxon>
        <taxon>Rhodobacterales</taxon>
        <taxon>Roseobacteraceae</taxon>
        <taxon>Salipiger</taxon>
    </lineage>
</organism>
<proteinExistence type="predicted"/>
<dbReference type="AlphaFoldDB" id="A0A1G8Q388"/>
<name>A0A1G8Q388_9RHOB</name>
<evidence type="ECO:0000313" key="2">
    <source>
        <dbReference type="Proteomes" id="UP000199093"/>
    </source>
</evidence>